<organism evidence="1 2">
    <name type="scientific">Strongylus vulgaris</name>
    <name type="common">Blood worm</name>
    <dbReference type="NCBI Taxonomy" id="40348"/>
    <lineage>
        <taxon>Eukaryota</taxon>
        <taxon>Metazoa</taxon>
        <taxon>Ecdysozoa</taxon>
        <taxon>Nematoda</taxon>
        <taxon>Chromadorea</taxon>
        <taxon>Rhabditida</taxon>
        <taxon>Rhabditina</taxon>
        <taxon>Rhabditomorpha</taxon>
        <taxon>Strongyloidea</taxon>
        <taxon>Strongylidae</taxon>
        <taxon>Strongylus</taxon>
    </lineage>
</organism>
<dbReference type="EMBL" id="UYYB01005817">
    <property type="protein sequence ID" value="VDM67545.1"/>
    <property type="molecule type" value="Genomic_DNA"/>
</dbReference>
<name>A0A3P7K864_STRVU</name>
<protein>
    <submittedName>
        <fullName evidence="1">Uncharacterized protein</fullName>
    </submittedName>
</protein>
<evidence type="ECO:0000313" key="2">
    <source>
        <dbReference type="Proteomes" id="UP000270094"/>
    </source>
</evidence>
<gene>
    <name evidence="1" type="ORF">SVUK_LOCUS2543</name>
</gene>
<reference evidence="1 2" key="1">
    <citation type="submission" date="2018-11" db="EMBL/GenBank/DDBJ databases">
        <authorList>
            <consortium name="Pathogen Informatics"/>
        </authorList>
    </citation>
    <scope>NUCLEOTIDE SEQUENCE [LARGE SCALE GENOMIC DNA]</scope>
</reference>
<keyword evidence="2" id="KW-1185">Reference proteome</keyword>
<sequence>MAARQAERITATSAKVDVLAVDSIAPVALPTEYFQILVGGGKSTAEPHRTELVRLGIAIPAPIVVPAAVPLKMVA</sequence>
<dbReference type="Proteomes" id="UP000270094">
    <property type="component" value="Unassembled WGS sequence"/>
</dbReference>
<evidence type="ECO:0000313" key="1">
    <source>
        <dbReference type="EMBL" id="VDM67545.1"/>
    </source>
</evidence>
<dbReference type="AlphaFoldDB" id="A0A3P7K864"/>
<proteinExistence type="predicted"/>
<accession>A0A3P7K864</accession>